<reference evidence="1 2" key="1">
    <citation type="submission" date="2020-04" db="EMBL/GenBank/DDBJ databases">
        <authorList>
            <person name="Liu S."/>
        </authorList>
    </citation>
    <scope>NUCLEOTIDE SEQUENCE [LARGE SCALE GENOMIC DNA]</scope>
    <source>
        <strain evidence="1 2">CGMCC 1.15091</strain>
    </source>
</reference>
<dbReference type="GO" id="GO:0016301">
    <property type="term" value="F:kinase activity"/>
    <property type="evidence" value="ECO:0007669"/>
    <property type="project" value="UniProtKB-KW"/>
</dbReference>
<keyword evidence="2" id="KW-1185">Reference proteome</keyword>
<dbReference type="Proteomes" id="UP000523795">
    <property type="component" value="Unassembled WGS sequence"/>
</dbReference>
<dbReference type="Gene3D" id="3.90.1510.10">
    <property type="entry name" value="Glycerate kinase, domain 2"/>
    <property type="match status" value="1"/>
</dbReference>
<proteinExistence type="predicted"/>
<name>A0ABX1JS34_9MICC</name>
<accession>A0ABX1JS34</accession>
<comment type="caution">
    <text evidence="1">The sequence shown here is derived from an EMBL/GenBank/DDBJ whole genome shotgun (WGS) entry which is preliminary data.</text>
</comment>
<dbReference type="InterPro" id="IPR018193">
    <property type="entry name" value="Glyc_kinase_flavodox-like_fold"/>
</dbReference>
<keyword evidence="1" id="KW-0808">Transferase</keyword>
<dbReference type="EMBL" id="JAAZSR010000413">
    <property type="protein sequence ID" value="NKX52123.1"/>
    <property type="molecule type" value="Genomic_DNA"/>
</dbReference>
<dbReference type="Pfam" id="PF02595">
    <property type="entry name" value="Gly_kinase"/>
    <property type="match status" value="1"/>
</dbReference>
<dbReference type="PANTHER" id="PTHR21599">
    <property type="entry name" value="GLYCERATE KINASE"/>
    <property type="match status" value="1"/>
</dbReference>
<evidence type="ECO:0000313" key="2">
    <source>
        <dbReference type="Proteomes" id="UP000523795"/>
    </source>
</evidence>
<organism evidence="1 2">
    <name type="scientific">Arthrobacter deserti</name>
    <dbReference type="NCBI Taxonomy" id="1742687"/>
    <lineage>
        <taxon>Bacteria</taxon>
        <taxon>Bacillati</taxon>
        <taxon>Actinomycetota</taxon>
        <taxon>Actinomycetes</taxon>
        <taxon>Micrococcales</taxon>
        <taxon>Micrococcaceae</taxon>
        <taxon>Arthrobacter</taxon>
    </lineage>
</organism>
<dbReference type="InterPro" id="IPR004381">
    <property type="entry name" value="Glycerate_kinase"/>
</dbReference>
<protein>
    <submittedName>
        <fullName evidence="1">Glycerate kinase</fullName>
    </submittedName>
</protein>
<dbReference type="SUPFAM" id="SSF110738">
    <property type="entry name" value="Glycerate kinase I"/>
    <property type="match status" value="1"/>
</dbReference>
<gene>
    <name evidence="1" type="ORF">HER39_16425</name>
</gene>
<evidence type="ECO:0000313" key="1">
    <source>
        <dbReference type="EMBL" id="NKX52123.1"/>
    </source>
</evidence>
<dbReference type="PANTHER" id="PTHR21599:SF0">
    <property type="entry name" value="GLYCERATE KINASE"/>
    <property type="match status" value="1"/>
</dbReference>
<sequence>MLERPGRRTAVIETARACGLLLVEPSVQTALAAHSYGCGQLIAAALDAGAEEIVLGIGGSAMTDGGSGALCALGLKVYDDGGAEVPLGGAALLSARWADDSGLDARLRSTTLRIATDVDNPLVGPHGAAHVFGAQKGADGTARNLLDEALQHWSGLLREVTGSDVDAPGAGAAGGFPAAFLAFTNARLQRGFDLVAELVGLEAALADADLVITGEGALDGQSLHGKAPMGVAERAQARGVPVVVVAGSITVPPQELAARGVAAAASVLDVARTPQDAFARPAEYVALATQQALEGA</sequence>
<dbReference type="InterPro" id="IPR036129">
    <property type="entry name" value="Glycerate_kinase_sf"/>
</dbReference>
<keyword evidence="1" id="KW-0418">Kinase</keyword>
<dbReference type="NCBIfam" id="TIGR00045">
    <property type="entry name" value="glycerate kinase"/>
    <property type="match status" value="1"/>
</dbReference>